<evidence type="ECO:0000313" key="4">
    <source>
        <dbReference type="Proteomes" id="UP000007881"/>
    </source>
</evidence>
<dbReference type="PRINTS" id="PR00830">
    <property type="entry name" value="ENDOLAPTASE"/>
</dbReference>
<gene>
    <name evidence="3" type="ordered locus">PSMK_26830</name>
</gene>
<dbReference type="NCBIfam" id="TIGR00368">
    <property type="entry name" value="YifB family Mg chelatase-like AAA ATPase"/>
    <property type="match status" value="1"/>
</dbReference>
<dbReference type="PANTHER" id="PTHR32039:SF7">
    <property type="entry name" value="COMPETENCE PROTEIN COMM"/>
    <property type="match status" value="1"/>
</dbReference>
<sequence length="506" mass="53170">MPVSVQSFVLHGIEPGPCEIEVDTTGTDQWPPPKPVVVGLPDAAVKESVERVVSAIGNSGYTLNPDKVLISLAPADVKKVGPRYDLPMAIGLLHRQQVIRTDRHGGLLFAGELALDGRIRPISGVINMALLARRAGAAGVVVPRENAAEASAVQGVAVYAADTLREIVDFLNADAELAPVASAELAPLLRNATAAVDFADVRGQEGAKRALLIAAAGSHNALMLGPQGTGKTLMAKALPGLLPPLCPDEALEVTRIYSSIGQVPRDAPLIESRPVRTPHHTASPAAVIGGGSTPRPGEVSLAHHGVLFLDELPEFPRAVLETLRQPLEDAVVTIARAAGSVSFPARFMLLAALNPTPKGSQSGDAAGKKAQEKYLAKLSGPLVDRIDIHVEVPPVPHAVLMGRTAGTTTAQMRERVVAARTLQSARNGGPLHPNASLSHRRLDELATPDAAGRQLLAQAMAELGLSARAYDKVRRVARTIADLEAAEVVGLPHIAEAVQYRVLDRV</sequence>
<dbReference type="EMBL" id="AP012338">
    <property type="protein sequence ID" value="BAM04842.1"/>
    <property type="molecule type" value="Genomic_DNA"/>
</dbReference>
<dbReference type="STRING" id="1142394.PSMK_26830"/>
<dbReference type="RefSeq" id="WP_014438055.1">
    <property type="nucleotide sequence ID" value="NC_017080.1"/>
</dbReference>
<dbReference type="Gene3D" id="3.30.230.10">
    <property type="match status" value="1"/>
</dbReference>
<proteinExistence type="inferred from homology"/>
<dbReference type="InterPro" id="IPR003593">
    <property type="entry name" value="AAA+_ATPase"/>
</dbReference>
<dbReference type="PATRIC" id="fig|1142394.8.peg.2777"/>
<dbReference type="InterPro" id="IPR025158">
    <property type="entry name" value="Mg_chelat-rel_C"/>
</dbReference>
<dbReference type="CDD" id="cd00009">
    <property type="entry name" value="AAA"/>
    <property type="match status" value="1"/>
</dbReference>
<dbReference type="InterPro" id="IPR027417">
    <property type="entry name" value="P-loop_NTPase"/>
</dbReference>
<dbReference type="GO" id="GO:0005524">
    <property type="term" value="F:ATP binding"/>
    <property type="evidence" value="ECO:0007669"/>
    <property type="project" value="InterPro"/>
</dbReference>
<keyword evidence="4" id="KW-1185">Reference proteome</keyword>
<dbReference type="Pfam" id="PF13541">
    <property type="entry name" value="ChlI"/>
    <property type="match status" value="1"/>
</dbReference>
<dbReference type="Pfam" id="PF13335">
    <property type="entry name" value="Mg_chelatase_C"/>
    <property type="match status" value="1"/>
</dbReference>
<dbReference type="Pfam" id="PF01078">
    <property type="entry name" value="Mg_chelatase"/>
    <property type="match status" value="1"/>
</dbReference>
<dbReference type="Gene3D" id="3.40.50.300">
    <property type="entry name" value="P-loop containing nucleotide triphosphate hydrolases"/>
    <property type="match status" value="1"/>
</dbReference>
<dbReference type="SUPFAM" id="SSF52540">
    <property type="entry name" value="P-loop containing nucleoside triphosphate hydrolases"/>
    <property type="match status" value="1"/>
</dbReference>
<dbReference type="AlphaFoldDB" id="I0IHV4"/>
<dbReference type="SMART" id="SM00382">
    <property type="entry name" value="AAA"/>
    <property type="match status" value="1"/>
</dbReference>
<feature type="domain" description="AAA+ ATPase" evidence="2">
    <location>
        <begin position="217"/>
        <end position="396"/>
    </location>
</feature>
<name>I0IHV4_PHYMF</name>
<comment type="similarity">
    <text evidence="1">Belongs to the Mg-chelatase subunits D/I family. ComM subfamily.</text>
</comment>
<protein>
    <recommendedName>
        <fullName evidence="2">AAA+ ATPase domain-containing protein</fullName>
    </recommendedName>
</protein>
<evidence type="ECO:0000259" key="2">
    <source>
        <dbReference type="SMART" id="SM00382"/>
    </source>
</evidence>
<dbReference type="KEGG" id="phm:PSMK_26830"/>
<accession>I0IHV4</accession>
<dbReference type="InterPro" id="IPR020568">
    <property type="entry name" value="Ribosomal_Su5_D2-typ_SF"/>
</dbReference>
<dbReference type="InterPro" id="IPR014721">
    <property type="entry name" value="Ribsml_uS5_D2-typ_fold_subgr"/>
</dbReference>
<reference evidence="3 4" key="1">
    <citation type="submission" date="2012-02" db="EMBL/GenBank/DDBJ databases">
        <title>Complete genome sequence of Phycisphaera mikurensis NBRC 102666.</title>
        <authorList>
            <person name="Ankai A."/>
            <person name="Hosoyama A."/>
            <person name="Terui Y."/>
            <person name="Sekine M."/>
            <person name="Fukai R."/>
            <person name="Kato Y."/>
            <person name="Nakamura S."/>
            <person name="Yamada-Narita S."/>
            <person name="Kawakoshi A."/>
            <person name="Fukunaga Y."/>
            <person name="Yamazaki S."/>
            <person name="Fujita N."/>
        </authorList>
    </citation>
    <scope>NUCLEOTIDE SEQUENCE [LARGE SCALE GENOMIC DNA]</scope>
    <source>
        <strain evidence="4">NBRC 102666 / KCTC 22515 / FYK2301M01</strain>
    </source>
</reference>
<dbReference type="SUPFAM" id="SSF54211">
    <property type="entry name" value="Ribosomal protein S5 domain 2-like"/>
    <property type="match status" value="1"/>
</dbReference>
<dbReference type="InterPro" id="IPR000523">
    <property type="entry name" value="Mg_chelatse_chII-like_cat_dom"/>
</dbReference>
<dbReference type="InterPro" id="IPR004482">
    <property type="entry name" value="Mg_chelat-rel"/>
</dbReference>
<dbReference type="HOGENOM" id="CLU_026145_1_0_0"/>
<dbReference type="eggNOG" id="COG0606">
    <property type="taxonomic scope" value="Bacteria"/>
</dbReference>
<dbReference type="OrthoDB" id="9813147at2"/>
<organism evidence="3 4">
    <name type="scientific">Phycisphaera mikurensis (strain NBRC 102666 / KCTC 22515 / FYK2301M01)</name>
    <dbReference type="NCBI Taxonomy" id="1142394"/>
    <lineage>
        <taxon>Bacteria</taxon>
        <taxon>Pseudomonadati</taxon>
        <taxon>Planctomycetota</taxon>
        <taxon>Phycisphaerae</taxon>
        <taxon>Phycisphaerales</taxon>
        <taxon>Phycisphaeraceae</taxon>
        <taxon>Phycisphaera</taxon>
    </lineage>
</organism>
<dbReference type="InterPro" id="IPR045006">
    <property type="entry name" value="CHLI-like"/>
</dbReference>
<evidence type="ECO:0000256" key="1">
    <source>
        <dbReference type="ARBA" id="ARBA00006354"/>
    </source>
</evidence>
<dbReference type="Proteomes" id="UP000007881">
    <property type="component" value="Chromosome"/>
</dbReference>
<dbReference type="PANTHER" id="PTHR32039">
    <property type="entry name" value="MAGNESIUM-CHELATASE SUBUNIT CHLI"/>
    <property type="match status" value="1"/>
</dbReference>
<evidence type="ECO:0000313" key="3">
    <source>
        <dbReference type="EMBL" id="BAM04842.1"/>
    </source>
</evidence>